<organism evidence="7 8">
    <name type="scientific">Dimorphilus gyrociliatus</name>
    <dbReference type="NCBI Taxonomy" id="2664684"/>
    <lineage>
        <taxon>Eukaryota</taxon>
        <taxon>Metazoa</taxon>
        <taxon>Spiralia</taxon>
        <taxon>Lophotrochozoa</taxon>
        <taxon>Annelida</taxon>
        <taxon>Polychaeta</taxon>
        <taxon>Polychaeta incertae sedis</taxon>
        <taxon>Dinophilidae</taxon>
        <taxon>Dimorphilus</taxon>
    </lineage>
</organism>
<proteinExistence type="inferred from homology"/>
<evidence type="ECO:0000256" key="4">
    <source>
        <dbReference type="ARBA" id="ARBA00060944"/>
    </source>
</evidence>
<evidence type="ECO:0000256" key="3">
    <source>
        <dbReference type="ARBA" id="ARBA00022907"/>
    </source>
</evidence>
<dbReference type="Gene3D" id="2.30.29.30">
    <property type="entry name" value="Pleckstrin-homology domain (PH domain)/Phosphotyrosine-binding domain (PTB)"/>
    <property type="match status" value="1"/>
</dbReference>
<dbReference type="SMART" id="SM00462">
    <property type="entry name" value="PTB"/>
    <property type="match status" value="1"/>
</dbReference>
<name>A0A7I8WCD4_9ANNE</name>
<accession>A0A7I8WCD4</accession>
<dbReference type="OrthoDB" id="10057585at2759"/>
<dbReference type="EMBL" id="CAJFCJ010000028">
    <property type="protein sequence ID" value="CAD5125721.1"/>
    <property type="molecule type" value="Genomic_DNA"/>
</dbReference>
<dbReference type="InterPro" id="IPR051133">
    <property type="entry name" value="Adapter_Engulfment-Domain"/>
</dbReference>
<keyword evidence="2" id="KW-0963">Cytoplasm</keyword>
<evidence type="ECO:0000256" key="2">
    <source>
        <dbReference type="ARBA" id="ARBA00022490"/>
    </source>
</evidence>
<dbReference type="Pfam" id="PF00640">
    <property type="entry name" value="PID"/>
    <property type="match status" value="1"/>
</dbReference>
<dbReference type="InterPro" id="IPR011993">
    <property type="entry name" value="PH-like_dom_sf"/>
</dbReference>
<evidence type="ECO:0000313" key="7">
    <source>
        <dbReference type="EMBL" id="CAD5125721.1"/>
    </source>
</evidence>
<protein>
    <submittedName>
        <fullName evidence="7">DgyrCDS13929</fullName>
    </submittedName>
</protein>
<reference evidence="7 8" key="1">
    <citation type="submission" date="2020-08" db="EMBL/GenBank/DDBJ databases">
        <authorList>
            <person name="Hejnol A."/>
        </authorList>
    </citation>
    <scope>NUCLEOTIDE SEQUENCE [LARGE SCALE GENOMIC DNA]</scope>
</reference>
<dbReference type="PROSITE" id="PS01179">
    <property type="entry name" value="PID"/>
    <property type="match status" value="1"/>
</dbReference>
<comment type="similarity">
    <text evidence="4">Belongs to the ced-6 family.</text>
</comment>
<keyword evidence="3" id="KW-0581">Phagocytosis</keyword>
<comment type="caution">
    <text evidence="7">The sequence shown here is derived from an EMBL/GenBank/DDBJ whole genome shotgun (WGS) entry which is preliminary data.</text>
</comment>
<dbReference type="AlphaFoldDB" id="A0A7I8WCD4"/>
<dbReference type="GO" id="GO:0005737">
    <property type="term" value="C:cytoplasm"/>
    <property type="evidence" value="ECO:0007669"/>
    <property type="project" value="UniProtKB-SubCell"/>
</dbReference>
<keyword evidence="8" id="KW-1185">Reference proteome</keyword>
<dbReference type="GO" id="GO:0006909">
    <property type="term" value="P:phagocytosis"/>
    <property type="evidence" value="ECO:0007669"/>
    <property type="project" value="UniProtKB-KW"/>
</dbReference>
<evidence type="ECO:0000256" key="5">
    <source>
        <dbReference type="SAM" id="MobiDB-lite"/>
    </source>
</evidence>
<dbReference type="SUPFAM" id="SSF50729">
    <property type="entry name" value="PH domain-like"/>
    <property type="match status" value="1"/>
</dbReference>
<feature type="region of interest" description="Disordered" evidence="5">
    <location>
        <begin position="274"/>
        <end position="299"/>
    </location>
</feature>
<evidence type="ECO:0000256" key="1">
    <source>
        <dbReference type="ARBA" id="ARBA00004496"/>
    </source>
</evidence>
<gene>
    <name evidence="7" type="ORF">DGYR_LOCUS13056</name>
</gene>
<dbReference type="PANTHER" id="PTHR11232">
    <property type="entry name" value="PHOSPHOTYROSINE INTERACTION DOMAIN-CONTAINING FAMILY MEMBER"/>
    <property type="match status" value="1"/>
</dbReference>
<dbReference type="Proteomes" id="UP000549394">
    <property type="component" value="Unassembled WGS sequence"/>
</dbReference>
<dbReference type="PANTHER" id="PTHR11232:SF77">
    <property type="entry name" value="GULP PTB DOMAIN CONTAINING ENGULFMENT ADAPTOR 1"/>
    <property type="match status" value="1"/>
</dbReference>
<evidence type="ECO:0000259" key="6">
    <source>
        <dbReference type="PROSITE" id="PS01179"/>
    </source>
</evidence>
<evidence type="ECO:0000313" key="8">
    <source>
        <dbReference type="Proteomes" id="UP000549394"/>
    </source>
</evidence>
<comment type="subcellular location">
    <subcellularLocation>
        <location evidence="1">Cytoplasm</location>
    </subcellularLocation>
</comment>
<dbReference type="InterPro" id="IPR006020">
    <property type="entry name" value="PTB/PI_dom"/>
</dbReference>
<feature type="domain" description="PID" evidence="6">
    <location>
        <begin position="65"/>
        <end position="195"/>
    </location>
</feature>
<dbReference type="CDD" id="cd01273">
    <property type="entry name" value="PTB_CED-6"/>
    <property type="match status" value="1"/>
</dbReference>
<dbReference type="FunFam" id="2.30.29.30:FF:000118">
    <property type="entry name" value="GULP PTB domain containing engulfment adaptor 1"/>
    <property type="match status" value="1"/>
</dbReference>
<sequence>MNLKVAQAYWEAEIDNICLQSDNSFGKRKYIHVGMQRQISSNGKKNGSKKNKWPHSSDTILRSRVAYNVKFLGHTVVDEAKGVEVVKGAIRKMKFNKQLKKSEGLKPQKVELSISVDGVIVQDPKYKVIQHQFPLHKISYCADDKSDKRVVTFIAHIPEQQKHECFVFDSDKCAEEITLTIGQAFELAYQKFIEKNNHSVDIRKQLLLHQKKVQQLTQENLHLKARVADLERIINPSVLEEFDRRKPNESNETVTMAEPSVGRKLEGLVFETETPIISPPPPVPSRSHLPNSSSFEGDYAKKEKTYDEFGMEIFSPDSEMIDLEAGFKKGLTVGSDFTLDELDPLKSQ</sequence>